<keyword evidence="14" id="KW-1185">Reference proteome</keyword>
<dbReference type="PRINTS" id="PR00380">
    <property type="entry name" value="KINESINHEAVY"/>
</dbReference>
<sequence>MPENDNVKVAIRVRPLSNKEKAECLGKQCIQVDLSMSSISIDTKSSIKTFTYDFIGDQDITQEELFEVIGQPIASSCLAGYNGTIFAYGQTGSGKTHTILGPSSLNLLSANINDYNLRGLLPRALEFIFNSVKKEIKRCSGVEFLLKCSFLEIYNEQINDLLLPEQRGLQIREDIKKGVYIEGLQIETVLSFEETYELLNTGIKNRHVGATSMNKESSRSHSVFTLAIESKEKKDDLWNFRSSLFHVIDLAGSERQKSTEARGERLKEASMINKSLSTLGNVINSLVDISEGKNRHVHYRDSKLTFLLKDSLGGNSKTCIIANISAASTCFGETLSTLRFAERAKLVKNQAVINEDTVGTIKELREEVKNLKIQLNNAKLLKNVDCQSCTSGDHSNYSLYAFNERVKEIEALLEQNLKLRLQSESVLQQEIQSRENLIHALMVTLEKYEKKIESDKMVIKFREEAIKRLQKGGLALNSQTTDELKEEILSIKRINENHPIAAKLFVENDTLKEHIQRLKSELKEDLNSLNYRLKENLEFTEKLHASLKKSIKEREQLHALLTDYSKYRHGELICTPERENRKKITEELNIYKSKVEELENILAEKNNILRANEKINDDPMKMEVDWDKQSIDDCFSVSRTSFSSKIYDPQSENLQNSERSCKANSQQNNNEDINNLVNEIELKDGTIRVLEVKVKNMIGEIDSLRKENSQLKYLEEMTFNLENILEKTTDELDRTKEQLEKVLSQNDILDAENDFLASTNSDMKVLVEKLEQENSMLKKRSNQNQPNIQPELLLDYENLKSKCSWYQKELDHQNEEMRISVQSREQILKELKHLQDVEYNLEKSIEDWQSQFNISNKENQRLKSEIDSLSKEISKLAGHNNLKQKIQMHARLKDENNKLRSQIFNVSEELRMKSEKLESLQRKYETLANIRGISDLEDLEALQKKKIEELEEEIKLYQNSIGRIAEFVNTFPYNGNPEDTDIADIVISVIKGLMESLSIKEREASEKDRELQRKESLIKILENEHLLYKHKVELKEFNNRIPLEENVQKYH</sequence>
<evidence type="ECO:0000256" key="2">
    <source>
        <dbReference type="ARBA" id="ARBA00022490"/>
    </source>
</evidence>
<dbReference type="Proteomes" id="UP001162131">
    <property type="component" value="Unassembled WGS sequence"/>
</dbReference>
<feature type="coiled-coil region" evidence="11">
    <location>
        <begin position="663"/>
        <end position="816"/>
    </location>
</feature>
<evidence type="ECO:0000256" key="8">
    <source>
        <dbReference type="ARBA" id="ARBA00023212"/>
    </source>
</evidence>
<keyword evidence="4 10" id="KW-0547">Nucleotide-binding</keyword>
<evidence type="ECO:0000256" key="5">
    <source>
        <dbReference type="ARBA" id="ARBA00022840"/>
    </source>
</evidence>
<dbReference type="GO" id="GO:0003777">
    <property type="term" value="F:microtubule motor activity"/>
    <property type="evidence" value="ECO:0007669"/>
    <property type="project" value="InterPro"/>
</dbReference>
<evidence type="ECO:0000256" key="11">
    <source>
        <dbReference type="SAM" id="Coils"/>
    </source>
</evidence>
<keyword evidence="6 11" id="KW-0175">Coiled coil</keyword>
<keyword evidence="8" id="KW-0206">Cytoskeleton</keyword>
<dbReference type="InterPro" id="IPR036961">
    <property type="entry name" value="Kinesin_motor_dom_sf"/>
</dbReference>
<accession>A0AAU9I7R5</accession>
<gene>
    <name evidence="13" type="ORF">BSTOLATCC_MIC3618</name>
</gene>
<keyword evidence="5 10" id="KW-0067">ATP-binding</keyword>
<dbReference type="Pfam" id="PF00225">
    <property type="entry name" value="Kinesin"/>
    <property type="match status" value="1"/>
</dbReference>
<dbReference type="GO" id="GO:0005819">
    <property type="term" value="C:spindle"/>
    <property type="evidence" value="ECO:0007669"/>
    <property type="project" value="UniProtKB-SubCell"/>
</dbReference>
<evidence type="ECO:0000256" key="1">
    <source>
        <dbReference type="ARBA" id="ARBA00004186"/>
    </source>
</evidence>
<dbReference type="AlphaFoldDB" id="A0AAU9I7R5"/>
<keyword evidence="7 10" id="KW-0505">Motor protein</keyword>
<evidence type="ECO:0000259" key="12">
    <source>
        <dbReference type="PROSITE" id="PS50067"/>
    </source>
</evidence>
<dbReference type="SMART" id="SM00129">
    <property type="entry name" value="KISc"/>
    <property type="match status" value="1"/>
</dbReference>
<feature type="binding site" evidence="10">
    <location>
        <begin position="89"/>
        <end position="96"/>
    </location>
    <ligand>
        <name>ATP</name>
        <dbReference type="ChEBI" id="CHEBI:30616"/>
    </ligand>
</feature>
<evidence type="ECO:0000256" key="4">
    <source>
        <dbReference type="ARBA" id="ARBA00022741"/>
    </source>
</evidence>
<comment type="caution">
    <text evidence="13">The sequence shown here is derived from an EMBL/GenBank/DDBJ whole genome shotgun (WGS) entry which is preliminary data.</text>
</comment>
<evidence type="ECO:0000313" key="14">
    <source>
        <dbReference type="Proteomes" id="UP001162131"/>
    </source>
</evidence>
<keyword evidence="3" id="KW-0493">Microtubule</keyword>
<keyword evidence="2" id="KW-0963">Cytoplasm</keyword>
<dbReference type="PROSITE" id="PS50067">
    <property type="entry name" value="KINESIN_MOTOR_2"/>
    <property type="match status" value="1"/>
</dbReference>
<reference evidence="13" key="1">
    <citation type="submission" date="2021-09" db="EMBL/GenBank/DDBJ databases">
        <authorList>
            <consortium name="AG Swart"/>
            <person name="Singh M."/>
            <person name="Singh A."/>
            <person name="Seah K."/>
            <person name="Emmerich C."/>
        </authorList>
    </citation>
    <scope>NUCLEOTIDE SEQUENCE</scope>
    <source>
        <strain evidence="13">ATCC30299</strain>
    </source>
</reference>
<feature type="coiled-coil region" evidence="11">
    <location>
        <begin position="581"/>
        <end position="618"/>
    </location>
</feature>
<evidence type="ECO:0000256" key="3">
    <source>
        <dbReference type="ARBA" id="ARBA00022701"/>
    </source>
</evidence>
<dbReference type="GO" id="GO:0008017">
    <property type="term" value="F:microtubule binding"/>
    <property type="evidence" value="ECO:0007669"/>
    <property type="project" value="InterPro"/>
</dbReference>
<dbReference type="InterPro" id="IPR001752">
    <property type="entry name" value="Kinesin_motor_dom"/>
</dbReference>
<proteinExistence type="inferred from homology"/>
<dbReference type="InterPro" id="IPR044986">
    <property type="entry name" value="KIF15/KIN-12"/>
</dbReference>
<feature type="domain" description="Kinesin motor" evidence="12">
    <location>
        <begin position="6"/>
        <end position="347"/>
    </location>
</feature>
<evidence type="ECO:0000313" key="13">
    <source>
        <dbReference type="EMBL" id="CAG9311328.1"/>
    </source>
</evidence>
<dbReference type="EMBL" id="CAJZBQ010000004">
    <property type="protein sequence ID" value="CAG9311328.1"/>
    <property type="molecule type" value="Genomic_DNA"/>
</dbReference>
<name>A0AAU9I7R5_9CILI</name>
<dbReference type="GO" id="GO:0005874">
    <property type="term" value="C:microtubule"/>
    <property type="evidence" value="ECO:0007669"/>
    <property type="project" value="UniProtKB-KW"/>
</dbReference>
<evidence type="ECO:0000256" key="6">
    <source>
        <dbReference type="ARBA" id="ARBA00023054"/>
    </source>
</evidence>
<evidence type="ECO:0000256" key="10">
    <source>
        <dbReference type="PROSITE-ProRule" id="PRU00283"/>
    </source>
</evidence>
<dbReference type="GO" id="GO:0005813">
    <property type="term" value="C:centrosome"/>
    <property type="evidence" value="ECO:0007669"/>
    <property type="project" value="UniProtKB-ARBA"/>
</dbReference>
<protein>
    <recommendedName>
        <fullName evidence="12">Kinesin motor domain-containing protein</fullName>
    </recommendedName>
</protein>
<dbReference type="PANTHER" id="PTHR37739">
    <property type="entry name" value="KINESIN-LIKE PROTEIN KIN-12D"/>
    <property type="match status" value="1"/>
</dbReference>
<evidence type="ECO:0000256" key="7">
    <source>
        <dbReference type="ARBA" id="ARBA00023175"/>
    </source>
</evidence>
<organism evidence="13 14">
    <name type="scientific">Blepharisma stoltei</name>
    <dbReference type="NCBI Taxonomy" id="1481888"/>
    <lineage>
        <taxon>Eukaryota</taxon>
        <taxon>Sar</taxon>
        <taxon>Alveolata</taxon>
        <taxon>Ciliophora</taxon>
        <taxon>Postciliodesmatophora</taxon>
        <taxon>Heterotrichea</taxon>
        <taxon>Heterotrichida</taxon>
        <taxon>Blepharismidae</taxon>
        <taxon>Blepharisma</taxon>
    </lineage>
</organism>
<dbReference type="FunFam" id="3.40.850.10:FF:000034">
    <property type="entry name" value="Kinesin family member 15"/>
    <property type="match status" value="1"/>
</dbReference>
<evidence type="ECO:0000256" key="9">
    <source>
        <dbReference type="ARBA" id="ARBA00034488"/>
    </source>
</evidence>
<feature type="coiled-coil region" evidence="11">
    <location>
        <begin position="845"/>
        <end position="960"/>
    </location>
</feature>
<dbReference type="PANTHER" id="PTHR37739:SF8">
    <property type="entry name" value="KINESIN-LIKE PROTEIN KIN-12D"/>
    <property type="match status" value="1"/>
</dbReference>
<comment type="similarity">
    <text evidence="9">Belongs to the TRAFAC class myosin-kinesin ATPase superfamily. Kinesin family. KIN-12 subfamily.</text>
</comment>
<dbReference type="GO" id="GO:0007018">
    <property type="term" value="P:microtubule-based movement"/>
    <property type="evidence" value="ECO:0007669"/>
    <property type="project" value="InterPro"/>
</dbReference>
<dbReference type="GO" id="GO:0005524">
    <property type="term" value="F:ATP binding"/>
    <property type="evidence" value="ECO:0007669"/>
    <property type="project" value="UniProtKB-UniRule"/>
</dbReference>
<feature type="coiled-coil region" evidence="11">
    <location>
        <begin position="354"/>
        <end position="381"/>
    </location>
</feature>
<dbReference type="InterPro" id="IPR027417">
    <property type="entry name" value="P-loop_NTPase"/>
</dbReference>
<feature type="coiled-coil region" evidence="11">
    <location>
        <begin position="501"/>
        <end position="532"/>
    </location>
</feature>
<dbReference type="SUPFAM" id="SSF52540">
    <property type="entry name" value="P-loop containing nucleoside triphosphate hydrolases"/>
    <property type="match status" value="1"/>
</dbReference>
<dbReference type="GO" id="GO:0000278">
    <property type="term" value="P:mitotic cell cycle"/>
    <property type="evidence" value="ECO:0007669"/>
    <property type="project" value="UniProtKB-ARBA"/>
</dbReference>
<comment type="subcellular location">
    <subcellularLocation>
        <location evidence="1">Cytoplasm</location>
        <location evidence="1">Cytoskeleton</location>
        <location evidence="1">Spindle</location>
    </subcellularLocation>
</comment>
<dbReference type="GO" id="GO:0005829">
    <property type="term" value="C:cytosol"/>
    <property type="evidence" value="ECO:0007669"/>
    <property type="project" value="UniProtKB-ARBA"/>
</dbReference>
<dbReference type="Gene3D" id="3.40.850.10">
    <property type="entry name" value="Kinesin motor domain"/>
    <property type="match status" value="1"/>
</dbReference>